<dbReference type="RefSeq" id="WP_146659876.1">
    <property type="nucleotide sequence ID" value="NZ_CP019791.1"/>
</dbReference>
<dbReference type="SUPFAM" id="SSF50998">
    <property type="entry name" value="Quinoprotein alcohol dehydrogenase-like"/>
    <property type="match status" value="2"/>
</dbReference>
<dbReference type="Gene3D" id="2.60.120.200">
    <property type="match status" value="1"/>
</dbReference>
<evidence type="ECO:0000256" key="2">
    <source>
        <dbReference type="SAM" id="SignalP"/>
    </source>
</evidence>
<evidence type="ECO:0000313" key="5">
    <source>
        <dbReference type="Proteomes" id="UP000189674"/>
    </source>
</evidence>
<dbReference type="InterPro" id="IPR018391">
    <property type="entry name" value="PQQ_b-propeller_rpt"/>
</dbReference>
<protein>
    <submittedName>
        <fullName evidence="4">Outer membrane protein assembly factor BamB</fullName>
    </submittedName>
</protein>
<dbReference type="SUPFAM" id="SSF49899">
    <property type="entry name" value="Concanavalin A-like lectins/glucanases"/>
    <property type="match status" value="1"/>
</dbReference>
<dbReference type="Gene3D" id="2.40.128.630">
    <property type="match status" value="1"/>
</dbReference>
<dbReference type="InterPro" id="IPR011050">
    <property type="entry name" value="Pectin_lyase_fold/virulence"/>
</dbReference>
<dbReference type="Pfam" id="PF13385">
    <property type="entry name" value="Laminin_G_3"/>
    <property type="match status" value="1"/>
</dbReference>
<dbReference type="InterPro" id="IPR011047">
    <property type="entry name" value="Quinoprotein_ADH-like_sf"/>
</dbReference>
<dbReference type="SMART" id="SM00564">
    <property type="entry name" value="PQQ"/>
    <property type="match status" value="7"/>
</dbReference>
<dbReference type="InterPro" id="IPR002372">
    <property type="entry name" value="PQQ_rpt_dom"/>
</dbReference>
<dbReference type="AlphaFoldDB" id="A0A1U9NI14"/>
<organism evidence="4 5">
    <name type="scientific">Anaerohalosphaera lusitana</name>
    <dbReference type="NCBI Taxonomy" id="1936003"/>
    <lineage>
        <taxon>Bacteria</taxon>
        <taxon>Pseudomonadati</taxon>
        <taxon>Planctomycetota</taxon>
        <taxon>Phycisphaerae</taxon>
        <taxon>Sedimentisphaerales</taxon>
        <taxon>Anaerohalosphaeraceae</taxon>
        <taxon>Anaerohalosphaera</taxon>
    </lineage>
</organism>
<dbReference type="SUPFAM" id="SSF51126">
    <property type="entry name" value="Pectin lyase-like"/>
    <property type="match status" value="1"/>
</dbReference>
<feature type="chain" id="PRO_5013341551" evidence="2">
    <location>
        <begin position="20"/>
        <end position="1105"/>
    </location>
</feature>
<dbReference type="InterPro" id="IPR012334">
    <property type="entry name" value="Pectin_lyas_fold"/>
</dbReference>
<dbReference type="STRING" id="1936003.STSP2_00717"/>
<keyword evidence="2" id="KW-0732">Signal</keyword>
<evidence type="ECO:0000259" key="3">
    <source>
        <dbReference type="Pfam" id="PF13360"/>
    </source>
</evidence>
<dbReference type="InterPro" id="IPR013320">
    <property type="entry name" value="ConA-like_dom_sf"/>
</dbReference>
<dbReference type="Pfam" id="PF13360">
    <property type="entry name" value="PQQ_2"/>
    <property type="match status" value="1"/>
</dbReference>
<dbReference type="InterPro" id="IPR015943">
    <property type="entry name" value="WD40/YVTN_repeat-like_dom_sf"/>
</dbReference>
<dbReference type="EMBL" id="CP019791">
    <property type="protein sequence ID" value="AQT67569.1"/>
    <property type="molecule type" value="Genomic_DNA"/>
</dbReference>
<feature type="domain" description="Pyrrolo-quinoline quinone repeat" evidence="3">
    <location>
        <begin position="522"/>
        <end position="618"/>
    </location>
</feature>
<gene>
    <name evidence="4" type="primary">bamB</name>
    <name evidence="4" type="ORF">STSP2_00717</name>
</gene>
<feature type="region of interest" description="Disordered" evidence="1">
    <location>
        <begin position="440"/>
        <end position="464"/>
    </location>
</feature>
<dbReference type="PANTHER" id="PTHR34512:SF30">
    <property type="entry name" value="OUTER MEMBRANE PROTEIN ASSEMBLY FACTOR BAMB"/>
    <property type="match status" value="1"/>
</dbReference>
<name>A0A1U9NI14_9BACT</name>
<reference evidence="5" key="1">
    <citation type="submission" date="2017-02" db="EMBL/GenBank/DDBJ databases">
        <title>Comparative genomics and description of representatives of a novel lineage of planctomycetes thriving in anoxic sediments.</title>
        <authorList>
            <person name="Spring S."/>
            <person name="Bunk B."/>
            <person name="Sproer C."/>
        </authorList>
    </citation>
    <scope>NUCLEOTIDE SEQUENCE [LARGE SCALE GENOMIC DNA]</scope>
    <source>
        <strain evidence="5">ST-NAGAB-D1</strain>
    </source>
</reference>
<evidence type="ECO:0000256" key="1">
    <source>
        <dbReference type="SAM" id="MobiDB-lite"/>
    </source>
</evidence>
<dbReference type="KEGG" id="alus:STSP2_00717"/>
<keyword evidence="5" id="KW-1185">Reference proteome</keyword>
<evidence type="ECO:0000313" key="4">
    <source>
        <dbReference type="EMBL" id="AQT67569.1"/>
    </source>
</evidence>
<dbReference type="PANTHER" id="PTHR34512">
    <property type="entry name" value="CELL SURFACE PROTEIN"/>
    <property type="match status" value="1"/>
</dbReference>
<dbReference type="Gene3D" id="2.130.10.10">
    <property type="entry name" value="YVTN repeat-like/Quinoprotein amine dehydrogenase"/>
    <property type="match status" value="1"/>
</dbReference>
<feature type="signal peptide" evidence="2">
    <location>
        <begin position="1"/>
        <end position="19"/>
    </location>
</feature>
<dbReference type="Proteomes" id="UP000189674">
    <property type="component" value="Chromosome"/>
</dbReference>
<proteinExistence type="predicted"/>
<accession>A0A1U9NI14</accession>
<dbReference type="OrthoDB" id="244732at2"/>
<sequence precursor="true">MKFVIPLLTVLLCISAAQTAEIHVPADHPTIQTAVDAATDGDTVIVTPGVYKENINFKGKAIEVRSQQPANWDIVKSTVIDGSEGNSSCVVFETAEGAESILSGFTLTGGAGTNVEVFRNDTCGGGVLCLNASPTIERCNITKNGPADRGGGVALVGACEAELRSCFITNNVVSTRGPGIFVKSSTPETSVNRILNCTIADNFFEYERCSYNLYQARIVNSNSIISGSIIYGGNDIENGEMRSVWINSISQITYSCFDSLFTHETGTHDPYELPHDSTNIEAVPHFVKRSLKPFSSEVGDYHITNLSPCMNAGNPEYTAESRLDIDGQQRVTFGVVDIGADEVIPFISVDNPQVASVWAAGSTRKVRWQAFEYDGPVDIMYSIDGGQSWMTIASAQENTGEYQWTLPDVILSNQCVVGVFAAGEDPVGIEYKYGGPFTAQPISPDPATDSAWPSLGGGSDRSGSSLAVGPEVGCVKWKLETEGAFQRSVAVGSDGNVHAACGWEDEYETNDWEEQVLIREQGGKVYTVDPEGTVLWAFETESPVTSSPSVGPDGTVYFGDRDGTLYAVDKNGMVRWTQNVDGPMIASPAVAADGRVFAACTDGTVRAFEWNGSDLWKFELPMLGQISDEILASPAIDDERLYFSSVYNPYVYALNLDTGEIEWTTEIPEAEGFFVSPVVTPDGNVLINALDDKTLYALACDTGEVAWSVDLYDLAESSNLVTPVAHWPFEDGTTDVIEGYTSYLEGDLVNTKPAVGEGCISLREHDELNINSYPGVIGSQARTVSVWVKAGRGDIFDYGRREQGKRWRLFFEGDELALGIGGAAIYVDSNLSSRSWHRVTTVLADTENPTVRDISIYIDGVKREPRFSNPDTLVNTADYRIYVGNNLPGQIDDLRFYDFAMDQDLIRKTYLAQKASGRMYSEPAVAADGTVYLSMDSPTLCALNADGSLKWSSHLGQVGGYSLAVGNDGLVYAAGDDGSVYVVSPDGEELARFDGQGRLSYPAVGEGMLYAGDEAGAVWAIGADGCSEAMQLHRPVNIAADGAVNLSDLAVLASDWLNTFCLDSYHSDCTCGGIEVEYFQGDVNRDLSVDNADLMELIENWLATE</sequence>
<dbReference type="Gene3D" id="2.160.20.10">
    <property type="entry name" value="Single-stranded right-handed beta-helix, Pectin lyase-like"/>
    <property type="match status" value="1"/>
</dbReference>